<organism evidence="2 3">
    <name type="scientific">Kutzneria chonburiensis</name>
    <dbReference type="NCBI Taxonomy" id="1483604"/>
    <lineage>
        <taxon>Bacteria</taxon>
        <taxon>Bacillati</taxon>
        <taxon>Actinomycetota</taxon>
        <taxon>Actinomycetes</taxon>
        <taxon>Pseudonocardiales</taxon>
        <taxon>Pseudonocardiaceae</taxon>
        <taxon>Kutzneria</taxon>
    </lineage>
</organism>
<evidence type="ECO:0000313" key="2">
    <source>
        <dbReference type="EMBL" id="MFC0543156.1"/>
    </source>
</evidence>
<accession>A0ABV6MS70</accession>
<dbReference type="Pfam" id="PF00583">
    <property type="entry name" value="Acetyltransf_1"/>
    <property type="match status" value="1"/>
</dbReference>
<dbReference type="InterPro" id="IPR000182">
    <property type="entry name" value="GNAT_dom"/>
</dbReference>
<keyword evidence="3" id="KW-1185">Reference proteome</keyword>
<dbReference type="CDD" id="cd04301">
    <property type="entry name" value="NAT_SF"/>
    <property type="match status" value="1"/>
</dbReference>
<gene>
    <name evidence="2" type="ORF">ACFFH7_16770</name>
</gene>
<keyword evidence="2" id="KW-0012">Acyltransferase</keyword>
<keyword evidence="2" id="KW-0808">Transferase</keyword>
<reference evidence="2 3" key="1">
    <citation type="submission" date="2024-09" db="EMBL/GenBank/DDBJ databases">
        <authorList>
            <person name="Sun Q."/>
            <person name="Mori K."/>
        </authorList>
    </citation>
    <scope>NUCLEOTIDE SEQUENCE [LARGE SCALE GENOMIC DNA]</scope>
    <source>
        <strain evidence="2 3">TBRC 1432</strain>
    </source>
</reference>
<dbReference type="GO" id="GO:0016746">
    <property type="term" value="F:acyltransferase activity"/>
    <property type="evidence" value="ECO:0007669"/>
    <property type="project" value="UniProtKB-KW"/>
</dbReference>
<dbReference type="Proteomes" id="UP001589810">
    <property type="component" value="Unassembled WGS sequence"/>
</dbReference>
<feature type="domain" description="N-acetyltransferase" evidence="1">
    <location>
        <begin position="1"/>
        <end position="135"/>
    </location>
</feature>
<protein>
    <submittedName>
        <fullName evidence="2">GNAT family N-acetyltransferase</fullName>
        <ecNumber evidence="2">2.3.-.-</ecNumber>
    </submittedName>
</protein>
<evidence type="ECO:0000313" key="3">
    <source>
        <dbReference type="Proteomes" id="UP001589810"/>
    </source>
</evidence>
<dbReference type="SUPFAM" id="SSF55729">
    <property type="entry name" value="Acyl-CoA N-acyltransferases (Nat)"/>
    <property type="match status" value="1"/>
</dbReference>
<proteinExistence type="predicted"/>
<sequence>MVVRPLADHDDAALGRLMERAYAGTIDDDLGDNNDGAVEIATWRGRGAIPAASFVAVIDDQPVSASLVTAGANDTAWISYVITDPGWKGRGLGTAVVAASLTALADTPVLAGITDGNTPSEKLFATLGFVRTGPA</sequence>
<evidence type="ECO:0000259" key="1">
    <source>
        <dbReference type="PROSITE" id="PS51186"/>
    </source>
</evidence>
<dbReference type="EC" id="2.3.-.-" evidence="2"/>
<dbReference type="Gene3D" id="3.40.630.30">
    <property type="match status" value="1"/>
</dbReference>
<dbReference type="EMBL" id="JBHLUD010000004">
    <property type="protein sequence ID" value="MFC0543156.1"/>
    <property type="molecule type" value="Genomic_DNA"/>
</dbReference>
<name>A0ABV6MS70_9PSEU</name>
<dbReference type="RefSeq" id="WP_273941551.1">
    <property type="nucleotide sequence ID" value="NZ_CP097263.1"/>
</dbReference>
<dbReference type="InterPro" id="IPR016181">
    <property type="entry name" value="Acyl_CoA_acyltransferase"/>
</dbReference>
<dbReference type="PROSITE" id="PS51186">
    <property type="entry name" value="GNAT"/>
    <property type="match status" value="1"/>
</dbReference>
<comment type="caution">
    <text evidence="2">The sequence shown here is derived from an EMBL/GenBank/DDBJ whole genome shotgun (WGS) entry which is preliminary data.</text>
</comment>